<feature type="transmembrane region" description="Helical" evidence="5">
    <location>
        <begin position="89"/>
        <end position="114"/>
    </location>
</feature>
<dbReference type="SUPFAM" id="SSF81321">
    <property type="entry name" value="Family A G protein-coupled receptor-like"/>
    <property type="match status" value="1"/>
</dbReference>
<evidence type="ECO:0000313" key="6">
    <source>
        <dbReference type="EMBL" id="KAG5640985.1"/>
    </source>
</evidence>
<evidence type="ECO:0000256" key="4">
    <source>
        <dbReference type="ARBA" id="ARBA00023136"/>
    </source>
</evidence>
<evidence type="ECO:0000256" key="3">
    <source>
        <dbReference type="ARBA" id="ARBA00022989"/>
    </source>
</evidence>
<evidence type="ECO:0000256" key="2">
    <source>
        <dbReference type="ARBA" id="ARBA00022692"/>
    </source>
</evidence>
<proteinExistence type="predicted"/>
<dbReference type="Gene3D" id="1.20.1070.10">
    <property type="entry name" value="Rhodopsin 7-helix transmembrane proteins"/>
    <property type="match status" value="1"/>
</dbReference>
<keyword evidence="2 5" id="KW-0812">Transmembrane</keyword>
<feature type="transmembrane region" description="Helical" evidence="5">
    <location>
        <begin position="177"/>
        <end position="199"/>
    </location>
</feature>
<reference evidence="6" key="2">
    <citation type="submission" date="2021-10" db="EMBL/GenBank/DDBJ databases">
        <title>Phylogenomics reveals ancestral predisposition of the termite-cultivated fungus Termitomyces towards a domesticated lifestyle.</title>
        <authorList>
            <person name="Auxier B."/>
            <person name="Grum-Grzhimaylo A."/>
            <person name="Cardenas M.E."/>
            <person name="Lodge J.D."/>
            <person name="Laessoe T."/>
            <person name="Pedersen O."/>
            <person name="Smith M.E."/>
            <person name="Kuyper T.W."/>
            <person name="Franco-Molano E.A."/>
            <person name="Baroni T.J."/>
            <person name="Aanen D.K."/>
        </authorList>
    </citation>
    <scope>NUCLEOTIDE SEQUENCE</scope>
    <source>
        <strain evidence="6">AP01</strain>
        <tissue evidence="6">Mycelium</tissue>
    </source>
</reference>
<evidence type="ECO:0000256" key="5">
    <source>
        <dbReference type="SAM" id="Phobius"/>
    </source>
</evidence>
<evidence type="ECO:0000313" key="7">
    <source>
        <dbReference type="Proteomes" id="UP000775547"/>
    </source>
</evidence>
<keyword evidence="3 5" id="KW-1133">Transmembrane helix</keyword>
<gene>
    <name evidence="6" type="ORF">DXG03_006449</name>
</gene>
<organism evidence="6 7">
    <name type="scientific">Asterophora parasitica</name>
    <dbReference type="NCBI Taxonomy" id="117018"/>
    <lineage>
        <taxon>Eukaryota</taxon>
        <taxon>Fungi</taxon>
        <taxon>Dikarya</taxon>
        <taxon>Basidiomycota</taxon>
        <taxon>Agaricomycotina</taxon>
        <taxon>Agaricomycetes</taxon>
        <taxon>Agaricomycetidae</taxon>
        <taxon>Agaricales</taxon>
        <taxon>Tricholomatineae</taxon>
        <taxon>Lyophyllaceae</taxon>
        <taxon>Asterophora</taxon>
    </lineage>
</organism>
<reference evidence="6" key="1">
    <citation type="submission" date="2020-07" db="EMBL/GenBank/DDBJ databases">
        <authorList>
            <person name="Nieuwenhuis M."/>
            <person name="Van De Peppel L.J.J."/>
        </authorList>
    </citation>
    <scope>NUCLEOTIDE SEQUENCE</scope>
    <source>
        <strain evidence="6">AP01</strain>
        <tissue evidence="6">Mycelium</tissue>
    </source>
</reference>
<protein>
    <recommendedName>
        <fullName evidence="8">G-protein coupled receptors family 2 profile 2 domain-containing protein</fullName>
    </recommendedName>
</protein>
<accession>A0A9P7G174</accession>
<dbReference type="GO" id="GO:0007189">
    <property type="term" value="P:adenylate cyclase-activating G protein-coupled receptor signaling pathway"/>
    <property type="evidence" value="ECO:0007669"/>
    <property type="project" value="TreeGrafter"/>
</dbReference>
<comment type="caution">
    <text evidence="6">The sequence shown here is derived from an EMBL/GenBank/DDBJ whole genome shotgun (WGS) entry which is preliminary data.</text>
</comment>
<evidence type="ECO:0000256" key="1">
    <source>
        <dbReference type="ARBA" id="ARBA00004141"/>
    </source>
</evidence>
<dbReference type="Proteomes" id="UP000775547">
    <property type="component" value="Unassembled WGS sequence"/>
</dbReference>
<sequence>MSDEDYFEITDKEIDMADVLTYACTIPGTVVCGLVLMAYGITALSPIARKCFDRVSFRLLVYSLLFNVLFGIVYAATPTHPIAGCDVGAFLVNTTLCFATFFTTCIAINLQLVLVHGVNGQKLEKYYLLGVIILSLALNVPTMVLHQFGWNELSATCWYSNPDDKARLRWIIGTQSFWISLAATIETICSSVVLFWMYLFHRDITALNRASESTVGKHECTKYTKRTTNSNRSAMLTDDPRYKKIILRIVSLLMNYSTVILDLNMSINSVTTQLDFRLLVLDLILYGLRTLAYGVLAAGDPVRKLLPRLDLRLIRSIHVFQSFMNAIREIRGSRQSSTAVHTHITNIAFASRKPGSLQSESTTQTSEGGKVMELHLRFQDEHGSEGTTTKIVSSGGRVDLEMSRSEEDEDEIQKLARQL</sequence>
<keyword evidence="4 5" id="KW-0472">Membrane</keyword>
<dbReference type="AlphaFoldDB" id="A0A9P7G174"/>
<dbReference type="GO" id="GO:0004930">
    <property type="term" value="F:G protein-coupled receptor activity"/>
    <property type="evidence" value="ECO:0007669"/>
    <property type="project" value="TreeGrafter"/>
</dbReference>
<dbReference type="OrthoDB" id="3251871at2759"/>
<feature type="transmembrane region" description="Helical" evidence="5">
    <location>
        <begin position="245"/>
        <end position="267"/>
    </location>
</feature>
<comment type="subcellular location">
    <subcellularLocation>
        <location evidence="1">Membrane</location>
        <topology evidence="1">Multi-pass membrane protein</topology>
    </subcellularLocation>
</comment>
<dbReference type="EMBL" id="JABCKV010000423">
    <property type="protein sequence ID" value="KAG5640985.1"/>
    <property type="molecule type" value="Genomic_DNA"/>
</dbReference>
<feature type="transmembrane region" description="Helical" evidence="5">
    <location>
        <begin position="126"/>
        <end position="145"/>
    </location>
</feature>
<keyword evidence="7" id="KW-1185">Reference proteome</keyword>
<feature type="transmembrane region" description="Helical" evidence="5">
    <location>
        <begin position="20"/>
        <end position="47"/>
    </location>
</feature>
<name>A0A9P7G174_9AGAR</name>
<feature type="transmembrane region" description="Helical" evidence="5">
    <location>
        <begin position="59"/>
        <end position="77"/>
    </location>
</feature>
<dbReference type="GO" id="GO:0005886">
    <property type="term" value="C:plasma membrane"/>
    <property type="evidence" value="ECO:0007669"/>
    <property type="project" value="TreeGrafter"/>
</dbReference>
<dbReference type="PANTHER" id="PTHR23112:SF0">
    <property type="entry name" value="TRANSMEMBRANE PROTEIN 116"/>
    <property type="match status" value="1"/>
</dbReference>
<feature type="transmembrane region" description="Helical" evidence="5">
    <location>
        <begin position="279"/>
        <end position="299"/>
    </location>
</feature>
<evidence type="ECO:0008006" key="8">
    <source>
        <dbReference type="Google" id="ProtNLM"/>
    </source>
</evidence>
<dbReference type="PANTHER" id="PTHR23112">
    <property type="entry name" value="G PROTEIN-COUPLED RECEPTOR 157-RELATED"/>
    <property type="match status" value="1"/>
</dbReference>